<sequence>PAFNVSIYWVHGTLGDALQAGKPAVAKCIAHGSHPQPDVLWWLDHKHLTQHSNQSLDKTTRTAISFLELTPSVSDNGATLACIATNSAMTPGRDSKADVVVLNVTCKVGDGRPGEVVELDSLKLECETKANPPVVNYTWYFNYLGEFHEFTYFVHRRGYQETCREILLRSYQCVKETLKCNINALPAPDTYFWHIQSSGEDVQHLTTGSPLLPLTQISGGLLDVLDASCEAGNGIASQDKPCRKLFSLEQLRPPQPQQCDLAYEYEEFQMRCVPERRRSMGFGVTQALAQGGGIPWLVRGPLGTLKIGDEAGASACNRYGCSRALLLRPTENLLHAAAGPWWKFLLEKDVGISVGATVLVVAFLASTAFLVRLIRRSRSKPPVPVIQVLQLDDVARDYLDTIGEHKVRASCSLRSCSSGYSDGSTETAPTVDRRRKPRTLWGWDQPPPDVTLTLHRESAV</sequence>
<dbReference type="Pfam" id="PF08205">
    <property type="entry name" value="C2-set_2"/>
    <property type="match status" value="1"/>
</dbReference>
<organism evidence="4 6">
    <name type="scientific">Leptidea sinapis</name>
    <dbReference type="NCBI Taxonomy" id="189913"/>
    <lineage>
        <taxon>Eukaryota</taxon>
        <taxon>Metazoa</taxon>
        <taxon>Ecdysozoa</taxon>
        <taxon>Arthropoda</taxon>
        <taxon>Hexapoda</taxon>
        <taxon>Insecta</taxon>
        <taxon>Pterygota</taxon>
        <taxon>Neoptera</taxon>
        <taxon>Endopterygota</taxon>
        <taxon>Lepidoptera</taxon>
        <taxon>Glossata</taxon>
        <taxon>Ditrysia</taxon>
        <taxon>Papilionoidea</taxon>
        <taxon>Pieridae</taxon>
        <taxon>Dismorphiinae</taxon>
        <taxon>Leptidea</taxon>
    </lineage>
</organism>
<dbReference type="InterPro" id="IPR036179">
    <property type="entry name" value="Ig-like_dom_sf"/>
</dbReference>
<feature type="domain" description="Ig-like" evidence="3">
    <location>
        <begin position="1"/>
        <end position="100"/>
    </location>
</feature>
<reference evidence="4 6" key="1">
    <citation type="submission" date="2017-07" db="EMBL/GenBank/DDBJ databases">
        <authorList>
            <person name="Talla V."/>
            <person name="Backstrom N."/>
        </authorList>
    </citation>
    <scope>NUCLEOTIDE SEQUENCE [LARGE SCALE GENOMIC DNA]</scope>
</reference>
<feature type="transmembrane region" description="Helical" evidence="2">
    <location>
        <begin position="350"/>
        <end position="371"/>
    </location>
</feature>
<dbReference type="EMBL" id="FZQP02000369">
    <property type="protein sequence ID" value="VVC88641.1"/>
    <property type="molecule type" value="Genomic_DNA"/>
</dbReference>
<feature type="non-terminal residue" evidence="4">
    <location>
        <position position="1"/>
    </location>
</feature>
<keyword evidence="6" id="KW-1185">Reference proteome</keyword>
<evidence type="ECO:0000313" key="6">
    <source>
        <dbReference type="Proteomes" id="UP000324832"/>
    </source>
</evidence>
<name>A0A5E4PSU5_9NEOP</name>
<proteinExistence type="predicted"/>
<protein>
    <recommendedName>
        <fullName evidence="3">Ig-like domain-containing protein</fullName>
    </recommendedName>
</protein>
<dbReference type="InterPro" id="IPR007110">
    <property type="entry name" value="Ig-like_dom"/>
</dbReference>
<accession>A0A5E4PSU5</accession>
<keyword evidence="2" id="KW-0472">Membrane</keyword>
<dbReference type="Gene3D" id="2.60.40.10">
    <property type="entry name" value="Immunoglobulins"/>
    <property type="match status" value="1"/>
</dbReference>
<keyword evidence="2" id="KW-0812">Transmembrane</keyword>
<dbReference type="PANTHER" id="PTHR23278">
    <property type="entry name" value="SIDESTEP PROTEIN"/>
    <property type="match status" value="1"/>
</dbReference>
<evidence type="ECO:0000313" key="4">
    <source>
        <dbReference type="EMBL" id="VVC88154.1"/>
    </source>
</evidence>
<dbReference type="PANTHER" id="PTHR23278:SF19">
    <property type="entry name" value="OBSCURIN"/>
    <property type="match status" value="1"/>
</dbReference>
<dbReference type="AlphaFoldDB" id="A0A5E4PSU5"/>
<keyword evidence="2" id="KW-1133">Transmembrane helix</keyword>
<keyword evidence="1" id="KW-1015">Disulfide bond</keyword>
<evidence type="ECO:0000256" key="2">
    <source>
        <dbReference type="SAM" id="Phobius"/>
    </source>
</evidence>
<dbReference type="InterPro" id="IPR013783">
    <property type="entry name" value="Ig-like_fold"/>
</dbReference>
<dbReference type="Proteomes" id="UP000324832">
    <property type="component" value="Unassembled WGS sequence"/>
</dbReference>
<evidence type="ECO:0000256" key="1">
    <source>
        <dbReference type="ARBA" id="ARBA00023157"/>
    </source>
</evidence>
<dbReference type="PROSITE" id="PS50835">
    <property type="entry name" value="IG_LIKE"/>
    <property type="match status" value="1"/>
</dbReference>
<gene>
    <name evidence="4" type="ORF">LSINAPIS_LOCUS1591</name>
    <name evidence="5" type="ORF">LSINAPIS_LOCUS1966</name>
</gene>
<evidence type="ECO:0000259" key="3">
    <source>
        <dbReference type="PROSITE" id="PS50835"/>
    </source>
</evidence>
<dbReference type="EMBL" id="FZQP02000246">
    <property type="protein sequence ID" value="VVC88154.1"/>
    <property type="molecule type" value="Genomic_DNA"/>
</dbReference>
<dbReference type="SUPFAM" id="SSF48726">
    <property type="entry name" value="Immunoglobulin"/>
    <property type="match status" value="1"/>
</dbReference>
<dbReference type="InterPro" id="IPR013162">
    <property type="entry name" value="CD80_C2-set"/>
</dbReference>
<evidence type="ECO:0000313" key="5">
    <source>
        <dbReference type="EMBL" id="VVC88641.1"/>
    </source>
</evidence>